<name>A0ABV5NGL5_9ACTN</name>
<sequence length="68" mass="7125">MWNSKHLSAAIDQLRADAVPVKDENAARLSRSATPISTSWAATPSPPPLRPRDCGSSARSPTSPTVAA</sequence>
<comment type="caution">
    <text evidence="2">The sequence shown here is derived from an EMBL/GenBank/DDBJ whole genome shotgun (WGS) entry which is preliminary data.</text>
</comment>
<proteinExistence type="predicted"/>
<dbReference type="RefSeq" id="WP_345409882.1">
    <property type="nucleotide sequence ID" value="NZ_BAAAXS010000001.1"/>
</dbReference>
<reference evidence="2 3" key="1">
    <citation type="submission" date="2024-09" db="EMBL/GenBank/DDBJ databases">
        <authorList>
            <person name="Sun Q."/>
            <person name="Mori K."/>
        </authorList>
    </citation>
    <scope>NUCLEOTIDE SEQUENCE [LARGE SCALE GENOMIC DNA]</scope>
    <source>
        <strain evidence="2 3">JCM 3324</strain>
    </source>
</reference>
<feature type="compositionally biased region" description="Polar residues" evidence="1">
    <location>
        <begin position="57"/>
        <end position="68"/>
    </location>
</feature>
<protein>
    <submittedName>
        <fullName evidence="2">Uncharacterized protein</fullName>
    </submittedName>
</protein>
<feature type="compositionally biased region" description="Low complexity" evidence="1">
    <location>
        <begin position="32"/>
        <end position="43"/>
    </location>
</feature>
<organism evidence="2 3">
    <name type="scientific">Nonomuraea salmonea</name>
    <dbReference type="NCBI Taxonomy" id="46181"/>
    <lineage>
        <taxon>Bacteria</taxon>
        <taxon>Bacillati</taxon>
        <taxon>Actinomycetota</taxon>
        <taxon>Actinomycetes</taxon>
        <taxon>Streptosporangiales</taxon>
        <taxon>Streptosporangiaceae</taxon>
        <taxon>Nonomuraea</taxon>
    </lineage>
</organism>
<evidence type="ECO:0000313" key="3">
    <source>
        <dbReference type="Proteomes" id="UP001589568"/>
    </source>
</evidence>
<accession>A0ABV5NGL5</accession>
<keyword evidence="3" id="KW-1185">Reference proteome</keyword>
<evidence type="ECO:0000256" key="1">
    <source>
        <dbReference type="SAM" id="MobiDB-lite"/>
    </source>
</evidence>
<dbReference type="EMBL" id="JBHMCF010000008">
    <property type="protein sequence ID" value="MFB9469402.1"/>
    <property type="molecule type" value="Genomic_DNA"/>
</dbReference>
<feature type="region of interest" description="Disordered" evidence="1">
    <location>
        <begin position="25"/>
        <end position="68"/>
    </location>
</feature>
<dbReference type="Proteomes" id="UP001589568">
    <property type="component" value="Unassembled WGS sequence"/>
</dbReference>
<evidence type="ECO:0000313" key="2">
    <source>
        <dbReference type="EMBL" id="MFB9469402.1"/>
    </source>
</evidence>
<gene>
    <name evidence="2" type="ORF">ACFFR3_07775</name>
</gene>